<dbReference type="PANTHER" id="PTHR33706:SF1">
    <property type="entry name" value="TPR REPEAT PROTEIN"/>
    <property type="match status" value="1"/>
</dbReference>
<dbReference type="Proteomes" id="UP001155077">
    <property type="component" value="Unassembled WGS sequence"/>
</dbReference>
<proteinExistence type="predicted"/>
<comment type="caution">
    <text evidence="1">The sequence shown here is derived from an EMBL/GenBank/DDBJ whole genome shotgun (WGS) entry which is preliminary data.</text>
</comment>
<dbReference type="PANTHER" id="PTHR33706">
    <property type="entry name" value="MORN VARIANT REPEAT PROTEIN"/>
    <property type="match status" value="1"/>
</dbReference>
<name>A0ABT0Z2R2_9FLAO</name>
<gene>
    <name evidence="1" type="ORF">NE848_09925</name>
</gene>
<dbReference type="Gene3D" id="2.20.110.10">
    <property type="entry name" value="Histone H3 K4-specific methyltransferase SET7/9 N-terminal domain"/>
    <property type="match status" value="4"/>
</dbReference>
<evidence type="ECO:0008006" key="3">
    <source>
        <dbReference type="Google" id="ProtNLM"/>
    </source>
</evidence>
<protein>
    <recommendedName>
        <fullName evidence="3">Toxin-antitoxin system YwqK family antitoxin</fullName>
    </recommendedName>
</protein>
<evidence type="ECO:0000313" key="2">
    <source>
        <dbReference type="Proteomes" id="UP001155077"/>
    </source>
</evidence>
<keyword evidence="2" id="KW-1185">Reference proteome</keyword>
<evidence type="ECO:0000313" key="1">
    <source>
        <dbReference type="EMBL" id="MCM8569698.1"/>
    </source>
</evidence>
<organism evidence="1 2">
    <name type="scientific">Gramella jeungdoensis</name>
    <dbReference type="NCBI Taxonomy" id="708091"/>
    <lineage>
        <taxon>Bacteria</taxon>
        <taxon>Pseudomonadati</taxon>
        <taxon>Bacteroidota</taxon>
        <taxon>Flavobacteriia</taxon>
        <taxon>Flavobacteriales</taxon>
        <taxon>Flavobacteriaceae</taxon>
        <taxon>Christiangramia</taxon>
    </lineage>
</organism>
<sequence length="773" mass="90340">MKLKYLLIIGLIITSIKLDAQNLRLTDLHNISSVKNWESANQYLLNKGWEYYESSKGDSKNYNVITWSYKRNYNDEAQGWFYVYTTDSEPNKISYTTFNKSSYSAVLRELNSNNYKLLDSEIDDNEITSEYSNQHYILRISTDKREGSSSFDETVTGYRFTLIEKFGTFDVDNGKKVEYHDNGNISIRYNLKNGKIDGKIEVYHPSGQLKKTGTYLNGKQNGLFKEYDEEGDLVLEYNVKNNLKHGSYIEYIDGKKSYQYNYDNGELSGAYINYIYTDEGKLVAEQHGNFANNEKVGIWKTIPSSNRENVIFQTTYKDGMKNGYFHEPLGDSLVVGNYKNDELHGKYKIFLDVTRMLGGGIINTDTTELQVLTEGHYFKGDKSGKWLHYDVTQTLREEGIYENGLKQGPWKYYYSNISIENKPAPYAKKLYLIENYNNGKQDGLQQRFSYLNKEEKPCAENSDKTDDCWDFVFYKVKEISNYKDGVLHGHFSQELENLDFILKGEYKSGEKEGEWIEKNRYIIDSKPVYLTKIGEYIDGEKNGVWKEYLGDDLVKEINYNKGDLNGDYIVRDEGRLKEKRIFDYGELDQFIVYDSTGVNVVEKYEYIRTSSKGPLWKRSNPMGSITMTQEYRVKPDSDINSTEFEFILRDGLNSKTNQYNAYRDGKFEMLENNTPQIVGYFDKDLQTGKWTFFFYDQGVKIQSDFINGEKQNEIYLTLRDEPFDGTFVYFDSEENIKEERRVRDGLRDGNTKYIDLTTDKTIRKEKYKEGEIK</sequence>
<dbReference type="SUPFAM" id="SSF82185">
    <property type="entry name" value="Histone H3 K4-specific methyltransferase SET7/9 N-terminal domain"/>
    <property type="match status" value="5"/>
</dbReference>
<dbReference type="RefSeq" id="WP_252113012.1">
    <property type="nucleotide sequence ID" value="NZ_JAMSCK010000003.1"/>
</dbReference>
<reference evidence="1" key="1">
    <citation type="submission" date="2022-06" db="EMBL/GenBank/DDBJ databases">
        <title>Gramella sediminis sp. nov., isolated from deep-sea sediment of the Indian Ocean.</title>
        <authorList>
            <person name="Yang L."/>
        </authorList>
    </citation>
    <scope>NUCLEOTIDE SEQUENCE</scope>
    <source>
        <strain evidence="1">HMD3159</strain>
    </source>
</reference>
<dbReference type="EMBL" id="JAMSCK010000003">
    <property type="protein sequence ID" value="MCM8569698.1"/>
    <property type="molecule type" value="Genomic_DNA"/>
</dbReference>
<accession>A0ABT0Z2R2</accession>